<dbReference type="RefSeq" id="WP_215919901.1">
    <property type="nucleotide sequence ID" value="NZ_JAHKNI010000008.1"/>
</dbReference>
<dbReference type="SUPFAM" id="SSF48498">
    <property type="entry name" value="Tetracyclin repressor-like, C-terminal domain"/>
    <property type="match status" value="1"/>
</dbReference>
<protein>
    <submittedName>
        <fullName evidence="7">TetR/AcrR family transcriptional regulator</fullName>
    </submittedName>
</protein>
<feature type="DNA-binding region" description="H-T-H motif" evidence="4">
    <location>
        <begin position="42"/>
        <end position="61"/>
    </location>
</feature>
<gene>
    <name evidence="7" type="ORF">KO481_24065</name>
</gene>
<dbReference type="InterPro" id="IPR049445">
    <property type="entry name" value="TetR_SbtR-like_C"/>
</dbReference>
<dbReference type="Proteomes" id="UP000733379">
    <property type="component" value="Unassembled WGS sequence"/>
</dbReference>
<dbReference type="PROSITE" id="PS50977">
    <property type="entry name" value="HTH_TETR_2"/>
    <property type="match status" value="1"/>
</dbReference>
<sequence length="197" mass="21250">MSEPVPIGEAAPTRKRRDAVRNRDQVLDTAAALFAARGDEVQMADVARAAGVGVGTIYRHFPTRRALIAAVAHRRFAEIMAYARRSSMPNPDVRQALTDLFTHIAQVHERGRALSGAIESVLGDTEPRGEIRAEFATLGAELLARGHADATLRADATVADLYMIVGAVAAVARGGFGDWRRFIELALDGLRPTDVIP</sequence>
<dbReference type="SUPFAM" id="SSF46689">
    <property type="entry name" value="Homeodomain-like"/>
    <property type="match status" value="1"/>
</dbReference>
<dbReference type="Pfam" id="PF00440">
    <property type="entry name" value="TetR_N"/>
    <property type="match status" value="1"/>
</dbReference>
<feature type="region of interest" description="Disordered" evidence="5">
    <location>
        <begin position="1"/>
        <end position="21"/>
    </location>
</feature>
<evidence type="ECO:0000313" key="8">
    <source>
        <dbReference type="Proteomes" id="UP000733379"/>
    </source>
</evidence>
<evidence type="ECO:0000256" key="2">
    <source>
        <dbReference type="ARBA" id="ARBA00023125"/>
    </source>
</evidence>
<dbReference type="Pfam" id="PF21597">
    <property type="entry name" value="TetR_C_43"/>
    <property type="match status" value="1"/>
</dbReference>
<evidence type="ECO:0000313" key="7">
    <source>
        <dbReference type="EMBL" id="MBU3064594.1"/>
    </source>
</evidence>
<keyword evidence="8" id="KW-1185">Reference proteome</keyword>
<proteinExistence type="predicted"/>
<organism evidence="7 8">
    <name type="scientific">Nocardia albiluteola</name>
    <dbReference type="NCBI Taxonomy" id="2842303"/>
    <lineage>
        <taxon>Bacteria</taxon>
        <taxon>Bacillati</taxon>
        <taxon>Actinomycetota</taxon>
        <taxon>Actinomycetes</taxon>
        <taxon>Mycobacteriales</taxon>
        <taxon>Nocardiaceae</taxon>
        <taxon>Nocardia</taxon>
    </lineage>
</organism>
<evidence type="ECO:0000256" key="5">
    <source>
        <dbReference type="SAM" id="MobiDB-lite"/>
    </source>
</evidence>
<comment type="caution">
    <text evidence="7">The sequence shown here is derived from an EMBL/GenBank/DDBJ whole genome shotgun (WGS) entry which is preliminary data.</text>
</comment>
<dbReference type="InterPro" id="IPR036271">
    <property type="entry name" value="Tet_transcr_reg_TetR-rel_C_sf"/>
</dbReference>
<reference evidence="7 8" key="1">
    <citation type="submission" date="2021-06" db="EMBL/GenBank/DDBJ databases">
        <title>Actinomycetes sequencing.</title>
        <authorList>
            <person name="Shan Q."/>
        </authorList>
    </citation>
    <scope>NUCLEOTIDE SEQUENCE [LARGE SCALE GENOMIC DNA]</scope>
    <source>
        <strain evidence="7 8">NEAU-G5</strain>
    </source>
</reference>
<keyword evidence="1" id="KW-0805">Transcription regulation</keyword>
<dbReference type="EMBL" id="JAHKNI010000008">
    <property type="protein sequence ID" value="MBU3064594.1"/>
    <property type="molecule type" value="Genomic_DNA"/>
</dbReference>
<evidence type="ECO:0000256" key="1">
    <source>
        <dbReference type="ARBA" id="ARBA00023015"/>
    </source>
</evidence>
<dbReference type="InterPro" id="IPR050109">
    <property type="entry name" value="HTH-type_TetR-like_transc_reg"/>
</dbReference>
<dbReference type="InterPro" id="IPR009057">
    <property type="entry name" value="Homeodomain-like_sf"/>
</dbReference>
<dbReference type="Gene3D" id="1.10.357.10">
    <property type="entry name" value="Tetracycline Repressor, domain 2"/>
    <property type="match status" value="1"/>
</dbReference>
<dbReference type="InterPro" id="IPR001647">
    <property type="entry name" value="HTH_TetR"/>
</dbReference>
<accession>A0ABS6B2T5</accession>
<dbReference type="PANTHER" id="PTHR30055:SF234">
    <property type="entry name" value="HTH-TYPE TRANSCRIPTIONAL REGULATOR BETI"/>
    <property type="match status" value="1"/>
</dbReference>
<dbReference type="PANTHER" id="PTHR30055">
    <property type="entry name" value="HTH-TYPE TRANSCRIPTIONAL REGULATOR RUTR"/>
    <property type="match status" value="1"/>
</dbReference>
<keyword evidence="3" id="KW-0804">Transcription</keyword>
<keyword evidence="2 4" id="KW-0238">DNA-binding</keyword>
<dbReference type="PRINTS" id="PR00455">
    <property type="entry name" value="HTHTETR"/>
</dbReference>
<feature type="domain" description="HTH tetR-type" evidence="6">
    <location>
        <begin position="20"/>
        <end position="79"/>
    </location>
</feature>
<evidence type="ECO:0000256" key="3">
    <source>
        <dbReference type="ARBA" id="ARBA00023163"/>
    </source>
</evidence>
<name>A0ABS6B2T5_9NOCA</name>
<evidence type="ECO:0000256" key="4">
    <source>
        <dbReference type="PROSITE-ProRule" id="PRU00335"/>
    </source>
</evidence>
<evidence type="ECO:0000259" key="6">
    <source>
        <dbReference type="PROSITE" id="PS50977"/>
    </source>
</evidence>